<comment type="caution">
    <text evidence="1">The sequence shown here is derived from an EMBL/GenBank/DDBJ whole genome shotgun (WGS) entry which is preliminary data.</text>
</comment>
<gene>
    <name evidence="1" type="ORF">LCGC14_2788890</name>
</gene>
<protein>
    <submittedName>
        <fullName evidence="1">Uncharacterized protein</fullName>
    </submittedName>
</protein>
<name>A0A0F8YR41_9ZZZZ</name>
<dbReference type="AlphaFoldDB" id="A0A0F8YR41"/>
<accession>A0A0F8YR41</accession>
<dbReference type="EMBL" id="LAZR01052022">
    <property type="protein sequence ID" value="KKK83888.1"/>
    <property type="molecule type" value="Genomic_DNA"/>
</dbReference>
<sequence length="73" mass="8692">MAARWWRLVSSDRFSGESNSLEYEIVELMSGDPQKRWWSVTSMMQELSYSRSWREEFGHALHKLEVHGVVSMR</sequence>
<proteinExistence type="predicted"/>
<reference evidence="1" key="1">
    <citation type="journal article" date="2015" name="Nature">
        <title>Complex archaea that bridge the gap between prokaryotes and eukaryotes.</title>
        <authorList>
            <person name="Spang A."/>
            <person name="Saw J.H."/>
            <person name="Jorgensen S.L."/>
            <person name="Zaremba-Niedzwiedzka K."/>
            <person name="Martijn J."/>
            <person name="Lind A.E."/>
            <person name="van Eijk R."/>
            <person name="Schleper C."/>
            <person name="Guy L."/>
            <person name="Ettema T.J."/>
        </authorList>
    </citation>
    <scope>NUCLEOTIDE SEQUENCE</scope>
</reference>
<organism evidence="1">
    <name type="scientific">marine sediment metagenome</name>
    <dbReference type="NCBI Taxonomy" id="412755"/>
    <lineage>
        <taxon>unclassified sequences</taxon>
        <taxon>metagenomes</taxon>
        <taxon>ecological metagenomes</taxon>
    </lineage>
</organism>
<evidence type="ECO:0000313" key="1">
    <source>
        <dbReference type="EMBL" id="KKK83888.1"/>
    </source>
</evidence>